<evidence type="ECO:0000313" key="3">
    <source>
        <dbReference type="Proteomes" id="UP000438991"/>
    </source>
</evidence>
<sequence>MSRPLVTSAPPFRTGFAARPHPGAVLALVLVGVATTLAGPGLARADERLDALVAAYPDQLARHDGDKLYWRDGTVMPVSDGRDEKRFDDRLKNASIRDQLLLPYRTGRLERPPARDDDPGRFRNETFFLKMYGDCRKGEVQARMVSIVWLPKTWGKRIQVTSVNGVADKLKAVSDAIEALPADIRKAAYPIAGVLACRPVADTGRMSMHGYGAAIDLNLDVSDYWLWQKKTDPIPYKNRMPQEIVDVFERHGFVWGGKWYHYDTMHFEYRPELVRPQAATSR</sequence>
<dbReference type="Proteomes" id="UP000438991">
    <property type="component" value="Unassembled WGS sequence"/>
</dbReference>
<dbReference type="Pfam" id="PF13539">
    <property type="entry name" value="Peptidase_M15_4"/>
    <property type="match status" value="1"/>
</dbReference>
<dbReference type="SUPFAM" id="SSF55166">
    <property type="entry name" value="Hedgehog/DD-peptidase"/>
    <property type="match status" value="1"/>
</dbReference>
<evidence type="ECO:0000259" key="1">
    <source>
        <dbReference type="Pfam" id="PF13539"/>
    </source>
</evidence>
<dbReference type="InterPro" id="IPR039561">
    <property type="entry name" value="Peptidase_M15C"/>
</dbReference>
<name>A0A9X4XS78_9BRAD</name>
<dbReference type="EMBL" id="WNKV01000021">
    <property type="protein sequence ID" value="MTW18884.1"/>
    <property type="molecule type" value="Genomic_DNA"/>
</dbReference>
<proteinExistence type="predicted"/>
<gene>
    <name evidence="2" type="ORF">GJ689_22045</name>
</gene>
<reference evidence="2 3" key="1">
    <citation type="submission" date="2019-11" db="EMBL/GenBank/DDBJ databases">
        <title>Whole-genome sequence of Rhodoplanes serenus DSM 18633, type strain.</title>
        <authorList>
            <person name="Kyndt J.A."/>
            <person name="Meyer T.E."/>
        </authorList>
    </citation>
    <scope>NUCLEOTIDE SEQUENCE [LARGE SCALE GENOMIC DNA]</scope>
    <source>
        <strain evidence="2 3">DSM 18633</strain>
    </source>
</reference>
<organism evidence="2 3">
    <name type="scientific">Rhodoplanes serenus</name>
    <dbReference type="NCBI Taxonomy" id="200615"/>
    <lineage>
        <taxon>Bacteria</taxon>
        <taxon>Pseudomonadati</taxon>
        <taxon>Pseudomonadota</taxon>
        <taxon>Alphaproteobacteria</taxon>
        <taxon>Hyphomicrobiales</taxon>
        <taxon>Nitrobacteraceae</taxon>
        <taxon>Rhodoplanes</taxon>
    </lineage>
</organism>
<comment type="caution">
    <text evidence="2">The sequence shown here is derived from an EMBL/GenBank/DDBJ whole genome shotgun (WGS) entry which is preliminary data.</text>
</comment>
<dbReference type="InterPro" id="IPR009045">
    <property type="entry name" value="Zn_M74/Hedgehog-like"/>
</dbReference>
<dbReference type="AlphaFoldDB" id="A0A9X4XS78"/>
<dbReference type="Gene3D" id="3.30.1380.10">
    <property type="match status" value="1"/>
</dbReference>
<accession>A0A9X4XS78</accession>
<evidence type="ECO:0000313" key="2">
    <source>
        <dbReference type="EMBL" id="MTW18884.1"/>
    </source>
</evidence>
<dbReference type="GO" id="GO:0008233">
    <property type="term" value="F:peptidase activity"/>
    <property type="evidence" value="ECO:0007669"/>
    <property type="project" value="InterPro"/>
</dbReference>
<feature type="domain" description="Peptidase M15C" evidence="1">
    <location>
        <begin position="202"/>
        <end position="269"/>
    </location>
</feature>
<dbReference type="RefSeq" id="WP_155481238.1">
    <property type="nucleotide sequence ID" value="NZ_WNKV01000021.1"/>
</dbReference>
<protein>
    <submittedName>
        <fullName evidence="2">M15 family peptidase</fullName>
    </submittedName>
</protein>